<proteinExistence type="predicted"/>
<feature type="signal peptide" evidence="1">
    <location>
        <begin position="1"/>
        <end position="24"/>
    </location>
</feature>
<evidence type="ECO:0000256" key="1">
    <source>
        <dbReference type="SAM" id="SignalP"/>
    </source>
</evidence>
<gene>
    <name evidence="2" type="ORF">AALO_G00088450</name>
</gene>
<keyword evidence="3" id="KW-1185">Reference proteome</keyword>
<reference evidence="2" key="1">
    <citation type="submission" date="2020-10" db="EMBL/GenBank/DDBJ databases">
        <title>Chromosome-scale genome assembly of the Allis shad, Alosa alosa.</title>
        <authorList>
            <person name="Margot Z."/>
            <person name="Christophe K."/>
            <person name="Cabau C."/>
            <person name="Louis A."/>
            <person name="Berthelot C."/>
            <person name="Parey E."/>
            <person name="Roest Crollius H."/>
            <person name="Montfort J."/>
            <person name="Robinson-Rechavi M."/>
            <person name="Bucao C."/>
            <person name="Bouchez O."/>
            <person name="Gislard M."/>
            <person name="Lluch J."/>
            <person name="Milhes M."/>
            <person name="Lampietro C."/>
            <person name="Lopez Roques C."/>
            <person name="Donnadieu C."/>
            <person name="Braasch I."/>
            <person name="Desvignes T."/>
            <person name="Postlethwait J."/>
            <person name="Bobe J."/>
            <person name="Guiguen Y."/>
        </authorList>
    </citation>
    <scope>NUCLEOTIDE SEQUENCE</scope>
    <source>
        <strain evidence="2">M-15738</strain>
        <tissue evidence="2">Blood</tissue>
    </source>
</reference>
<name>A0AAV6H319_9TELE</name>
<dbReference type="Proteomes" id="UP000823561">
    <property type="component" value="Chromosome 6"/>
</dbReference>
<evidence type="ECO:0000313" key="3">
    <source>
        <dbReference type="Proteomes" id="UP000823561"/>
    </source>
</evidence>
<dbReference type="AlphaFoldDB" id="A0AAV6H319"/>
<organism evidence="2 3">
    <name type="scientific">Alosa alosa</name>
    <name type="common">allis shad</name>
    <dbReference type="NCBI Taxonomy" id="278164"/>
    <lineage>
        <taxon>Eukaryota</taxon>
        <taxon>Metazoa</taxon>
        <taxon>Chordata</taxon>
        <taxon>Craniata</taxon>
        <taxon>Vertebrata</taxon>
        <taxon>Euteleostomi</taxon>
        <taxon>Actinopterygii</taxon>
        <taxon>Neopterygii</taxon>
        <taxon>Teleostei</taxon>
        <taxon>Clupei</taxon>
        <taxon>Clupeiformes</taxon>
        <taxon>Clupeoidei</taxon>
        <taxon>Clupeidae</taxon>
        <taxon>Alosa</taxon>
    </lineage>
</organism>
<evidence type="ECO:0008006" key="4">
    <source>
        <dbReference type="Google" id="ProtNLM"/>
    </source>
</evidence>
<sequence length="158" mass="18398">MIWICLNWISFMCLFHLSMGQARGVDQSLYCESCVETAKEIENVMGKATSSDRLSVIEHVVRGNLCQKHKRKDMKTSCIHLFEIHHEKFRTEMLTGNSQHLEIRLCYELSLACVGVKRLSQADKRTFEEDDIRTLLHANKDRVRTTRPLAEMNQKDEL</sequence>
<evidence type="ECO:0000313" key="2">
    <source>
        <dbReference type="EMBL" id="KAG5280381.1"/>
    </source>
</evidence>
<dbReference type="EMBL" id="JADWDJ010000006">
    <property type="protein sequence ID" value="KAG5280381.1"/>
    <property type="molecule type" value="Genomic_DNA"/>
</dbReference>
<comment type="caution">
    <text evidence="2">The sequence shown here is derived from an EMBL/GenBank/DDBJ whole genome shotgun (WGS) entry which is preliminary data.</text>
</comment>
<feature type="chain" id="PRO_5043820625" description="Saposin B-type domain-containing protein" evidence="1">
    <location>
        <begin position="25"/>
        <end position="158"/>
    </location>
</feature>
<accession>A0AAV6H319</accession>
<keyword evidence="1" id="KW-0732">Signal</keyword>
<protein>
    <recommendedName>
        <fullName evidence="4">Saposin B-type domain-containing protein</fullName>
    </recommendedName>
</protein>